<feature type="region of interest" description="Disordered" evidence="2">
    <location>
        <begin position="569"/>
        <end position="633"/>
    </location>
</feature>
<feature type="region of interest" description="Disordered" evidence="2">
    <location>
        <begin position="665"/>
        <end position="697"/>
    </location>
</feature>
<dbReference type="EnsemblFungi" id="EJT69699">
    <property type="protein sequence ID" value="EJT69699"/>
    <property type="gene ID" value="GGTG_12582"/>
</dbReference>
<dbReference type="VEuPathDB" id="FungiDB:GGTG_12582"/>
<dbReference type="SUPFAM" id="SSF57701">
    <property type="entry name" value="Zn2/Cys6 DNA-binding domain"/>
    <property type="match status" value="1"/>
</dbReference>
<feature type="region of interest" description="Disordered" evidence="2">
    <location>
        <begin position="414"/>
        <end position="462"/>
    </location>
</feature>
<dbReference type="InterPro" id="IPR036864">
    <property type="entry name" value="Zn2-C6_fun-type_DNA-bd_sf"/>
</dbReference>
<sequence>MDILHAVQASQPSPSIVQQYLAQLCHGDVVDHRSGLVGRLCAECIAVFRETLRAISKEREALNGGEAYTSLERSYGRLRLWSDGHGIAAGKFDEVFDRSKGLRYTILKLLTRLIPLALTGHGTSAPALSKGIHLLRELQDVVQSVQSDDFSDSSSADLSSDTIGDVIEDLKIDTTCLADLDHLLKDPILEIDIEQAAPADRLLDWHPDSVYSHKIGARFPQADVSLVEWLGKANYLRYLRCQHARETCESAATYVAAPAQSETASSKFNDSGLGSSLPSTTSYAETVMSYGGRGSQSVKIPPLTAEAKAGVPFSCTACGKVVSITSNSMWKKHLFEDLRPWLCLDMACPSSQSPFETRQDWASHLALDHKLDPEWASFSCQLCLEPTGSGRLAITKHLGAHLEEVSLAAIPSQLDFDDNSDQSRPSSSADGEDLEDEAVESAAKLKHAESSAPSSARPQTAGEWLRDFEKRAELNEEEDGESSSVRMRRLALLSIATKEAGIAAGLRDAKDFKNAQKAYLSAMDILGQTLAITKGARQKENLQSLGQAYATQCMTLEEDIRIASQAHGEGGNLQSTFRESPKPDQELSKQQQLLKPARKHSGEEDTTSETLQGGGGSTVIATTTASSVNSRTTVTNTTKISATASTSGTSGTSGGIYGYAAHSPSSTKKNGGGTGASNSRATTTPVDTSTASGTLQQPMILWQETRKPRFLRRIREFEDFTQILDDESEDEDDNGDLAADLKAKLKKGAAEDTESVVSENSNLHADGSDANQNRYTVKPVDASPQPPPSMGAISFAYDYASPLRPPSMAAINPAYVIDGPQYRGRQKSPSGPNQEVASDLDLSPRGQGLPIPSPPVGSATDASSELFEGREHARTRAKSPAEAASKREAEVSTFADPEREDQTEAGATEAPQTPVKRMRTTKPKTKTGCRNCRQRKIKCDEQRPACTQCVRSRKECTGYMPQANVEEKAIEKASEAAPAAEPRARPGANISANHPGLTFGVSNLRRGGYPPTQYHTTSKPSPSVSRQHASPYHTRAYARQAQQSGYPHHIFSTSASPIPTVQNAAQQQATEKAFKAAPVAEPKAGTSASDRTAKEAGAWKEA</sequence>
<evidence type="ECO:0000313" key="4">
    <source>
        <dbReference type="EMBL" id="EJT69699.1"/>
    </source>
</evidence>
<feature type="compositionally biased region" description="Basic residues" evidence="2">
    <location>
        <begin position="916"/>
        <end position="930"/>
    </location>
</feature>
<organism evidence="4">
    <name type="scientific">Gaeumannomyces tritici (strain R3-111a-1)</name>
    <name type="common">Wheat and barley take-all root rot fungus</name>
    <name type="synonym">Gaeumannomyces graminis var. tritici</name>
    <dbReference type="NCBI Taxonomy" id="644352"/>
    <lineage>
        <taxon>Eukaryota</taxon>
        <taxon>Fungi</taxon>
        <taxon>Dikarya</taxon>
        <taxon>Ascomycota</taxon>
        <taxon>Pezizomycotina</taxon>
        <taxon>Sordariomycetes</taxon>
        <taxon>Sordariomycetidae</taxon>
        <taxon>Magnaporthales</taxon>
        <taxon>Magnaporthaceae</taxon>
        <taxon>Gaeumannomyces</taxon>
    </lineage>
</organism>
<proteinExistence type="predicted"/>
<dbReference type="eggNOG" id="ENOG502SQ11">
    <property type="taxonomic scope" value="Eukaryota"/>
</dbReference>
<feature type="compositionally biased region" description="Polar residues" evidence="2">
    <location>
        <begin position="1040"/>
        <end position="1070"/>
    </location>
</feature>
<feature type="compositionally biased region" description="Polar residues" evidence="2">
    <location>
        <begin position="827"/>
        <end position="836"/>
    </location>
</feature>
<dbReference type="RefSeq" id="XP_009228747.1">
    <property type="nucleotide sequence ID" value="XM_009230483.1"/>
</dbReference>
<evidence type="ECO:0000256" key="2">
    <source>
        <dbReference type="SAM" id="MobiDB-lite"/>
    </source>
</evidence>
<name>J3PGF7_GAET3</name>
<feature type="region of interest" description="Disordered" evidence="2">
    <location>
        <begin position="747"/>
        <end position="789"/>
    </location>
</feature>
<keyword evidence="6" id="KW-1185">Reference proteome</keyword>
<gene>
    <name evidence="5" type="primary">20353040</name>
    <name evidence="4" type="ORF">GGTG_12582</name>
</gene>
<evidence type="ECO:0000259" key="3">
    <source>
        <dbReference type="PROSITE" id="PS50048"/>
    </source>
</evidence>
<dbReference type="GO" id="GO:0000981">
    <property type="term" value="F:DNA-binding transcription factor activity, RNA polymerase II-specific"/>
    <property type="evidence" value="ECO:0007669"/>
    <property type="project" value="InterPro"/>
</dbReference>
<feature type="compositionally biased region" description="Acidic residues" evidence="2">
    <location>
        <begin position="430"/>
        <end position="439"/>
    </location>
</feature>
<dbReference type="GO" id="GO:0008270">
    <property type="term" value="F:zinc ion binding"/>
    <property type="evidence" value="ECO:0007669"/>
    <property type="project" value="InterPro"/>
</dbReference>
<reference evidence="5" key="5">
    <citation type="submission" date="2018-04" db="UniProtKB">
        <authorList>
            <consortium name="EnsemblFungi"/>
        </authorList>
    </citation>
    <scope>IDENTIFICATION</scope>
    <source>
        <strain evidence="5">R3-111a-1</strain>
    </source>
</reference>
<dbReference type="EMBL" id="GL385403">
    <property type="protein sequence ID" value="EJT69699.1"/>
    <property type="molecule type" value="Genomic_DNA"/>
</dbReference>
<dbReference type="HOGENOM" id="CLU_282994_0_0_1"/>
<reference evidence="5" key="4">
    <citation type="journal article" date="2015" name="G3 (Bethesda)">
        <title>Genome sequences of three phytopathogenic species of the Magnaporthaceae family of fungi.</title>
        <authorList>
            <person name="Okagaki L.H."/>
            <person name="Nunes C.C."/>
            <person name="Sailsbery J."/>
            <person name="Clay B."/>
            <person name="Brown D."/>
            <person name="John T."/>
            <person name="Oh Y."/>
            <person name="Young N."/>
            <person name="Fitzgerald M."/>
            <person name="Haas B.J."/>
            <person name="Zeng Q."/>
            <person name="Young S."/>
            <person name="Adiconis X."/>
            <person name="Fan L."/>
            <person name="Levin J.Z."/>
            <person name="Mitchell T.K."/>
            <person name="Okubara P.A."/>
            <person name="Farman M.L."/>
            <person name="Kohn L.M."/>
            <person name="Birren B."/>
            <person name="Ma L.-J."/>
            <person name="Dean R.A."/>
        </authorList>
    </citation>
    <scope>NUCLEOTIDE SEQUENCE</scope>
    <source>
        <strain evidence="5">R3-111a-1</strain>
    </source>
</reference>
<dbReference type="PANTHER" id="PTHR35391">
    <property type="entry name" value="C2H2-TYPE DOMAIN-CONTAINING PROTEIN-RELATED"/>
    <property type="match status" value="1"/>
</dbReference>
<feature type="compositionally biased region" description="Basic and acidic residues" evidence="2">
    <location>
        <begin position="884"/>
        <end position="902"/>
    </location>
</feature>
<feature type="compositionally biased region" description="Basic and acidic residues" evidence="2">
    <location>
        <begin position="1091"/>
        <end position="1102"/>
    </location>
</feature>
<dbReference type="PANTHER" id="PTHR35391:SF5">
    <property type="entry name" value="DUF6590 DOMAIN-CONTAINING PROTEIN"/>
    <property type="match status" value="1"/>
</dbReference>
<dbReference type="Pfam" id="PF00172">
    <property type="entry name" value="Zn_clus"/>
    <property type="match status" value="1"/>
</dbReference>
<dbReference type="Proteomes" id="UP000006039">
    <property type="component" value="Unassembled WGS sequence"/>
</dbReference>
<dbReference type="STRING" id="644352.J3PGF7"/>
<dbReference type="AlphaFoldDB" id="J3PGF7"/>
<evidence type="ECO:0000313" key="6">
    <source>
        <dbReference type="Proteomes" id="UP000006039"/>
    </source>
</evidence>
<evidence type="ECO:0000313" key="5">
    <source>
        <dbReference type="EnsemblFungi" id="EJT69699"/>
    </source>
</evidence>
<feature type="domain" description="Zn(2)-C6 fungal-type" evidence="3">
    <location>
        <begin position="928"/>
        <end position="957"/>
    </location>
</feature>
<feature type="compositionally biased region" description="Polar residues" evidence="2">
    <location>
        <begin position="1013"/>
        <end position="1028"/>
    </location>
</feature>
<feature type="compositionally biased region" description="Low complexity" evidence="2">
    <location>
        <begin position="618"/>
        <end position="633"/>
    </location>
</feature>
<feature type="compositionally biased region" description="Low complexity" evidence="2">
    <location>
        <begin position="975"/>
        <end position="988"/>
    </location>
</feature>
<evidence type="ECO:0000256" key="1">
    <source>
        <dbReference type="ARBA" id="ARBA00023242"/>
    </source>
</evidence>
<dbReference type="PROSITE" id="PS00463">
    <property type="entry name" value="ZN2_CY6_FUNGAL_1"/>
    <property type="match status" value="1"/>
</dbReference>
<feature type="compositionally biased region" description="Polar residues" evidence="2">
    <location>
        <begin position="676"/>
        <end position="697"/>
    </location>
</feature>
<reference evidence="4" key="2">
    <citation type="submission" date="2010-07" db="EMBL/GenBank/DDBJ databases">
        <authorList>
            <consortium name="The Broad Institute Genome Sequencing Platform"/>
            <consortium name="Broad Institute Genome Sequencing Center for Infectious Disease"/>
            <person name="Ma L.-J."/>
            <person name="Dead R."/>
            <person name="Young S."/>
            <person name="Zeng Q."/>
            <person name="Koehrsen M."/>
            <person name="Alvarado L."/>
            <person name="Berlin A."/>
            <person name="Chapman S.B."/>
            <person name="Chen Z."/>
            <person name="Freedman E."/>
            <person name="Gellesch M."/>
            <person name="Goldberg J."/>
            <person name="Griggs A."/>
            <person name="Gujja S."/>
            <person name="Heilman E.R."/>
            <person name="Heiman D."/>
            <person name="Hepburn T."/>
            <person name="Howarth C."/>
            <person name="Jen D."/>
            <person name="Larson L."/>
            <person name="Mehta T."/>
            <person name="Neiman D."/>
            <person name="Pearson M."/>
            <person name="Roberts A."/>
            <person name="Saif S."/>
            <person name="Shea T."/>
            <person name="Shenoy N."/>
            <person name="Sisk P."/>
            <person name="Stolte C."/>
            <person name="Sykes S."/>
            <person name="Walk T."/>
            <person name="White J."/>
            <person name="Yandava C."/>
            <person name="Haas B."/>
            <person name="Nusbaum C."/>
            <person name="Birren B."/>
        </authorList>
    </citation>
    <scope>NUCLEOTIDE SEQUENCE</scope>
    <source>
        <strain evidence="4">R3-111a-1</strain>
    </source>
</reference>
<protein>
    <recommendedName>
        <fullName evidence="3">Zn(2)-C6 fungal-type domain-containing protein</fullName>
    </recommendedName>
</protein>
<dbReference type="InterPro" id="IPR001138">
    <property type="entry name" value="Zn2Cys6_DnaBD"/>
</dbReference>
<dbReference type="SMART" id="SM00066">
    <property type="entry name" value="GAL4"/>
    <property type="match status" value="1"/>
</dbReference>
<dbReference type="Pfam" id="PF26082">
    <property type="entry name" value="zf-C2H2_AcuF"/>
    <property type="match status" value="1"/>
</dbReference>
<dbReference type="CDD" id="cd00067">
    <property type="entry name" value="GAL4"/>
    <property type="match status" value="1"/>
</dbReference>
<feature type="region of interest" description="Disordered" evidence="2">
    <location>
        <begin position="820"/>
        <end position="930"/>
    </location>
</feature>
<dbReference type="InterPro" id="IPR058925">
    <property type="entry name" value="zf-C2H2_AcuF"/>
</dbReference>
<dbReference type="GeneID" id="20353040"/>
<reference evidence="6" key="1">
    <citation type="submission" date="2010-07" db="EMBL/GenBank/DDBJ databases">
        <title>The genome sequence of Gaeumannomyces graminis var. tritici strain R3-111a-1.</title>
        <authorList>
            <consortium name="The Broad Institute Genome Sequencing Platform"/>
            <person name="Ma L.-J."/>
            <person name="Dead R."/>
            <person name="Young S."/>
            <person name="Zeng Q."/>
            <person name="Koehrsen M."/>
            <person name="Alvarado L."/>
            <person name="Berlin A."/>
            <person name="Chapman S.B."/>
            <person name="Chen Z."/>
            <person name="Freedman E."/>
            <person name="Gellesch M."/>
            <person name="Goldberg J."/>
            <person name="Griggs A."/>
            <person name="Gujja S."/>
            <person name="Heilman E.R."/>
            <person name="Heiman D."/>
            <person name="Hepburn T."/>
            <person name="Howarth C."/>
            <person name="Jen D."/>
            <person name="Larson L."/>
            <person name="Mehta T."/>
            <person name="Neiman D."/>
            <person name="Pearson M."/>
            <person name="Roberts A."/>
            <person name="Saif S."/>
            <person name="Shea T."/>
            <person name="Shenoy N."/>
            <person name="Sisk P."/>
            <person name="Stolte C."/>
            <person name="Sykes S."/>
            <person name="Walk T."/>
            <person name="White J."/>
            <person name="Yandava C."/>
            <person name="Haas B."/>
            <person name="Nusbaum C."/>
            <person name="Birren B."/>
        </authorList>
    </citation>
    <scope>NUCLEOTIDE SEQUENCE [LARGE SCALE GENOMIC DNA]</scope>
    <source>
        <strain evidence="6">R3-111a-1</strain>
    </source>
</reference>
<feature type="compositionally biased region" description="Polar residues" evidence="2">
    <location>
        <begin position="755"/>
        <end position="775"/>
    </location>
</feature>
<accession>J3PGF7</accession>
<keyword evidence="1" id="KW-0539">Nucleus</keyword>
<dbReference type="OrthoDB" id="20872at2759"/>
<feature type="region of interest" description="Disordered" evidence="2">
    <location>
        <begin position="970"/>
        <end position="1102"/>
    </location>
</feature>
<reference evidence="4" key="3">
    <citation type="submission" date="2010-09" db="EMBL/GenBank/DDBJ databases">
        <title>Annotation of Gaeumannomyces graminis var. tritici R3-111a-1.</title>
        <authorList>
            <consortium name="The Broad Institute Genome Sequencing Platform"/>
            <person name="Ma L.-J."/>
            <person name="Dead R."/>
            <person name="Young S.K."/>
            <person name="Zeng Q."/>
            <person name="Gargeya S."/>
            <person name="Fitzgerald M."/>
            <person name="Haas B."/>
            <person name="Abouelleil A."/>
            <person name="Alvarado L."/>
            <person name="Arachchi H.M."/>
            <person name="Berlin A."/>
            <person name="Brown A."/>
            <person name="Chapman S.B."/>
            <person name="Chen Z."/>
            <person name="Dunbar C."/>
            <person name="Freedman E."/>
            <person name="Gearin G."/>
            <person name="Gellesch M."/>
            <person name="Goldberg J."/>
            <person name="Griggs A."/>
            <person name="Gujja S."/>
            <person name="Heiman D."/>
            <person name="Howarth C."/>
            <person name="Larson L."/>
            <person name="Lui A."/>
            <person name="MacDonald P.J.P."/>
            <person name="Mehta T."/>
            <person name="Montmayeur A."/>
            <person name="Murphy C."/>
            <person name="Neiman D."/>
            <person name="Pearson M."/>
            <person name="Priest M."/>
            <person name="Roberts A."/>
            <person name="Saif S."/>
            <person name="Shea T."/>
            <person name="Shenoy N."/>
            <person name="Sisk P."/>
            <person name="Stolte C."/>
            <person name="Sykes S."/>
            <person name="Yandava C."/>
            <person name="Wortman J."/>
            <person name="Nusbaum C."/>
            <person name="Birren B."/>
        </authorList>
    </citation>
    <scope>NUCLEOTIDE SEQUENCE</scope>
    <source>
        <strain evidence="4">R3-111a-1</strain>
    </source>
</reference>
<dbReference type="PROSITE" id="PS50048">
    <property type="entry name" value="ZN2_CY6_FUNGAL_2"/>
    <property type="match status" value="1"/>
</dbReference>
<dbReference type="Gene3D" id="4.10.240.10">
    <property type="entry name" value="Zn(2)-C6 fungal-type DNA-binding domain"/>
    <property type="match status" value="1"/>
</dbReference>